<dbReference type="AlphaFoldDB" id="A0A834TBM3"/>
<keyword evidence="3" id="KW-1185">Reference proteome</keyword>
<evidence type="ECO:0000313" key="3">
    <source>
        <dbReference type="Proteomes" id="UP000634136"/>
    </source>
</evidence>
<comment type="caution">
    <text evidence="2">The sequence shown here is derived from an EMBL/GenBank/DDBJ whole genome shotgun (WGS) entry which is preliminary data.</text>
</comment>
<accession>A0A834TBM3</accession>
<gene>
    <name evidence="2" type="ORF">G2W53_024633</name>
</gene>
<reference evidence="2" key="1">
    <citation type="submission" date="2020-09" db="EMBL/GenBank/DDBJ databases">
        <title>Genome-Enabled Discovery of Anthraquinone Biosynthesis in Senna tora.</title>
        <authorList>
            <person name="Kang S.-H."/>
            <person name="Pandey R.P."/>
            <person name="Lee C.-M."/>
            <person name="Sim J.-S."/>
            <person name="Jeong J.-T."/>
            <person name="Choi B.-S."/>
            <person name="Jung M."/>
            <person name="Ginzburg D."/>
            <person name="Zhao K."/>
            <person name="Won S.Y."/>
            <person name="Oh T.-J."/>
            <person name="Yu Y."/>
            <person name="Kim N.-H."/>
            <person name="Lee O.R."/>
            <person name="Lee T.-H."/>
            <person name="Bashyal P."/>
            <person name="Kim T.-S."/>
            <person name="Lee W.-H."/>
            <person name="Kawkins C."/>
            <person name="Kim C.-K."/>
            <person name="Kim J.S."/>
            <person name="Ahn B.O."/>
            <person name="Rhee S.Y."/>
            <person name="Sohng J.K."/>
        </authorList>
    </citation>
    <scope>NUCLEOTIDE SEQUENCE</scope>
    <source>
        <tissue evidence="2">Leaf</tissue>
    </source>
</reference>
<evidence type="ECO:0000313" key="2">
    <source>
        <dbReference type="EMBL" id="KAF7819178.1"/>
    </source>
</evidence>
<evidence type="ECO:0000256" key="1">
    <source>
        <dbReference type="SAM" id="MobiDB-lite"/>
    </source>
</evidence>
<feature type="region of interest" description="Disordered" evidence="1">
    <location>
        <begin position="1"/>
        <end position="30"/>
    </location>
</feature>
<organism evidence="2 3">
    <name type="scientific">Senna tora</name>
    <dbReference type="NCBI Taxonomy" id="362788"/>
    <lineage>
        <taxon>Eukaryota</taxon>
        <taxon>Viridiplantae</taxon>
        <taxon>Streptophyta</taxon>
        <taxon>Embryophyta</taxon>
        <taxon>Tracheophyta</taxon>
        <taxon>Spermatophyta</taxon>
        <taxon>Magnoliopsida</taxon>
        <taxon>eudicotyledons</taxon>
        <taxon>Gunneridae</taxon>
        <taxon>Pentapetalae</taxon>
        <taxon>rosids</taxon>
        <taxon>fabids</taxon>
        <taxon>Fabales</taxon>
        <taxon>Fabaceae</taxon>
        <taxon>Caesalpinioideae</taxon>
        <taxon>Cassia clade</taxon>
        <taxon>Senna</taxon>
    </lineage>
</organism>
<sequence>MELQTLHQNRRRAKTDKIADRVSHGRKRTT</sequence>
<protein>
    <submittedName>
        <fullName evidence="2">Uncharacterized protein</fullName>
    </submittedName>
</protein>
<name>A0A834TBM3_9FABA</name>
<proteinExistence type="predicted"/>
<dbReference type="EMBL" id="JAAIUW010000008">
    <property type="protein sequence ID" value="KAF7819178.1"/>
    <property type="molecule type" value="Genomic_DNA"/>
</dbReference>
<dbReference type="Proteomes" id="UP000634136">
    <property type="component" value="Unassembled WGS sequence"/>
</dbReference>